<dbReference type="CDD" id="cd00173">
    <property type="entry name" value="SH2"/>
    <property type="match status" value="1"/>
</dbReference>
<evidence type="ECO:0000256" key="2">
    <source>
        <dbReference type="PROSITE-ProRule" id="PRU00191"/>
    </source>
</evidence>
<dbReference type="InterPro" id="IPR000980">
    <property type="entry name" value="SH2"/>
</dbReference>
<protein>
    <recommendedName>
        <fullName evidence="4">SH2 domain-containing protein</fullName>
    </recommendedName>
</protein>
<dbReference type="GO" id="GO:0035591">
    <property type="term" value="F:signaling adaptor activity"/>
    <property type="evidence" value="ECO:0007669"/>
    <property type="project" value="TreeGrafter"/>
</dbReference>
<evidence type="ECO:0000313" key="5">
    <source>
        <dbReference type="EMBL" id="PFX26116.1"/>
    </source>
</evidence>
<dbReference type="GO" id="GO:0007167">
    <property type="term" value="P:enzyme-linked receptor protein signaling pathway"/>
    <property type="evidence" value="ECO:0007669"/>
    <property type="project" value="TreeGrafter"/>
</dbReference>
<dbReference type="EMBL" id="LSMT01000133">
    <property type="protein sequence ID" value="PFX26116.1"/>
    <property type="molecule type" value="Genomic_DNA"/>
</dbReference>
<comment type="caution">
    <text evidence="5">The sequence shown here is derived from an EMBL/GenBank/DDBJ whole genome shotgun (WGS) entry which is preliminary data.</text>
</comment>
<feature type="compositionally biased region" description="Polar residues" evidence="3">
    <location>
        <begin position="182"/>
        <end position="196"/>
    </location>
</feature>
<dbReference type="InterPro" id="IPR051184">
    <property type="entry name" value="Tyrosine-phos_adapter"/>
</dbReference>
<gene>
    <name evidence="5" type="ORF">AWC38_SpisGene9218</name>
</gene>
<dbReference type="Pfam" id="PF00017">
    <property type="entry name" value="SH2"/>
    <property type="match status" value="1"/>
</dbReference>
<name>A0A2B4S9P8_STYPI</name>
<feature type="region of interest" description="Disordered" evidence="3">
    <location>
        <begin position="182"/>
        <end position="211"/>
    </location>
</feature>
<keyword evidence="1 2" id="KW-0727">SH2 domain</keyword>
<dbReference type="SMART" id="SM00252">
    <property type="entry name" value="SH2"/>
    <property type="match status" value="1"/>
</dbReference>
<evidence type="ECO:0000313" key="6">
    <source>
        <dbReference type="Proteomes" id="UP000225706"/>
    </source>
</evidence>
<dbReference type="OrthoDB" id="5958717at2759"/>
<evidence type="ECO:0000256" key="3">
    <source>
        <dbReference type="SAM" id="MobiDB-lite"/>
    </source>
</evidence>
<dbReference type="GO" id="GO:0016477">
    <property type="term" value="P:cell migration"/>
    <property type="evidence" value="ECO:0007669"/>
    <property type="project" value="TreeGrafter"/>
</dbReference>
<dbReference type="Gene3D" id="3.30.505.10">
    <property type="entry name" value="SH2 domain"/>
    <property type="match status" value="1"/>
</dbReference>
<organism evidence="5 6">
    <name type="scientific">Stylophora pistillata</name>
    <name type="common">Smooth cauliflower coral</name>
    <dbReference type="NCBI Taxonomy" id="50429"/>
    <lineage>
        <taxon>Eukaryota</taxon>
        <taxon>Metazoa</taxon>
        <taxon>Cnidaria</taxon>
        <taxon>Anthozoa</taxon>
        <taxon>Hexacorallia</taxon>
        <taxon>Scleractinia</taxon>
        <taxon>Astrocoeniina</taxon>
        <taxon>Pocilloporidae</taxon>
        <taxon>Stylophora</taxon>
    </lineage>
</organism>
<dbReference type="PROSITE" id="PS50001">
    <property type="entry name" value="SH2"/>
    <property type="match status" value="1"/>
</dbReference>
<dbReference type="GO" id="GO:0005737">
    <property type="term" value="C:cytoplasm"/>
    <property type="evidence" value="ECO:0007669"/>
    <property type="project" value="TreeGrafter"/>
</dbReference>
<dbReference type="Proteomes" id="UP000225706">
    <property type="component" value="Unassembled WGS sequence"/>
</dbReference>
<dbReference type="AlphaFoldDB" id="A0A2B4S9P8"/>
<dbReference type="GO" id="GO:0030971">
    <property type="term" value="F:receptor tyrosine kinase binding"/>
    <property type="evidence" value="ECO:0007669"/>
    <property type="project" value="TreeGrafter"/>
</dbReference>
<dbReference type="SUPFAM" id="SSF55550">
    <property type="entry name" value="SH2 domain"/>
    <property type="match status" value="1"/>
</dbReference>
<keyword evidence="6" id="KW-1185">Reference proteome</keyword>
<proteinExistence type="predicted"/>
<accession>A0A2B4S9P8</accession>
<feature type="region of interest" description="Disordered" evidence="3">
    <location>
        <begin position="249"/>
        <end position="276"/>
    </location>
</feature>
<sequence length="276" mass="30137">MGTGCSKSVVVISNTSWKTHDARPSQSSASHISSTKCSGSTIKTLAEAAIWSPFKLSRSEAEELLSQAEPGAFVFSHDMTSELFLSICAGKYVCHHAVLTRDQGYYVGARRFTTIGAVVDYFKDHPLGETTLKQEFKTPNPRITSQVQIKQHPDIIISCSAQISTNGHDAGQFQCDQSPSTLRTSVSRKNNQSQSPKIMLTSHPSGRERTLTDDDGQVLVAIDNDGQTPPRCHPRVDTLTKKQLTRSMAIDRTDSSGEIQETALSPLLPTRSSTVK</sequence>
<reference evidence="6" key="1">
    <citation type="journal article" date="2017" name="bioRxiv">
        <title>Comparative analysis of the genomes of Stylophora pistillata and Acropora digitifera provides evidence for extensive differences between species of corals.</title>
        <authorList>
            <person name="Voolstra C.R."/>
            <person name="Li Y."/>
            <person name="Liew Y.J."/>
            <person name="Baumgarten S."/>
            <person name="Zoccola D."/>
            <person name="Flot J.-F."/>
            <person name="Tambutte S."/>
            <person name="Allemand D."/>
            <person name="Aranda M."/>
        </authorList>
    </citation>
    <scope>NUCLEOTIDE SEQUENCE [LARGE SCALE GENOMIC DNA]</scope>
</reference>
<evidence type="ECO:0000256" key="1">
    <source>
        <dbReference type="ARBA" id="ARBA00022999"/>
    </source>
</evidence>
<dbReference type="InterPro" id="IPR036860">
    <property type="entry name" value="SH2_dom_sf"/>
</dbReference>
<dbReference type="PANTHER" id="PTHR19969:SF5">
    <property type="entry name" value="CRK-LIKE PROTEIN"/>
    <property type="match status" value="1"/>
</dbReference>
<feature type="domain" description="SH2" evidence="4">
    <location>
        <begin position="51"/>
        <end position="140"/>
    </location>
</feature>
<dbReference type="PANTHER" id="PTHR19969">
    <property type="entry name" value="SH2-SH3 ADAPTOR PROTEIN-RELATED"/>
    <property type="match status" value="1"/>
</dbReference>
<evidence type="ECO:0000259" key="4">
    <source>
        <dbReference type="PROSITE" id="PS50001"/>
    </source>
</evidence>